<dbReference type="Proteomes" id="UP001596170">
    <property type="component" value="Unassembled WGS sequence"/>
</dbReference>
<proteinExistence type="inferred from homology"/>
<dbReference type="InterPro" id="IPR036390">
    <property type="entry name" value="WH_DNA-bd_sf"/>
</dbReference>
<dbReference type="Pfam" id="PF01051">
    <property type="entry name" value="Rep3_N"/>
    <property type="match status" value="1"/>
</dbReference>
<evidence type="ECO:0000313" key="3">
    <source>
        <dbReference type="EMBL" id="MFC6040357.1"/>
    </source>
</evidence>
<feature type="domain" description="Initiator Rep protein WH1" evidence="2">
    <location>
        <begin position="7"/>
        <end position="151"/>
    </location>
</feature>
<evidence type="ECO:0000256" key="1">
    <source>
        <dbReference type="ARBA" id="ARBA00038283"/>
    </source>
</evidence>
<sequence>MKENYVVTQGNNLIEARHKKPLSVREQKIILTMVSMINPTDEDFREYVISIKDFHEMLGLQGREKYTEIKTVVENLMSKVIEIPRENGGWLLTHWVSSAEYIQGKGSIRLKFVPELKPYMLQLKSQFTSYRLSNVLSLNSTYSIRLYELMKKWHHLGKWECSIEDLRGKLGVVEKIYPRYANFKIRVLKAAIDEVNEKTDLLIDFREIKKGRSVERIEFTIKHSVEKEVKLPISTEKPKKNDVNDDIRERLNLTAKGYHFDQSFFTQMYQGASLIWNDAAENELQMLIHYVNEEETVKNPLGFIKSKIKTAWDIHQDGFPITFADLKVSKRTTGRTEVIPDWFNERNTSKEETVATVVTEEYQEKKRALLESLGKSPEEIEEEMKDNK</sequence>
<evidence type="ECO:0000313" key="4">
    <source>
        <dbReference type="Proteomes" id="UP001596170"/>
    </source>
</evidence>
<dbReference type="EMBL" id="JBHSRI010000021">
    <property type="protein sequence ID" value="MFC6040357.1"/>
    <property type="molecule type" value="Genomic_DNA"/>
</dbReference>
<dbReference type="SUPFAM" id="SSF46785">
    <property type="entry name" value="Winged helix' DNA-binding domain"/>
    <property type="match status" value="2"/>
</dbReference>
<dbReference type="Gene3D" id="1.10.10.10">
    <property type="entry name" value="Winged helix-like DNA-binding domain superfamily/Winged helix DNA-binding domain"/>
    <property type="match status" value="2"/>
</dbReference>
<comment type="similarity">
    <text evidence="1">Belongs to the initiator RepB protein family.</text>
</comment>
<accession>A0ABW1LBJ1</accession>
<protein>
    <submittedName>
        <fullName evidence="3">Replication initiation protein</fullName>
    </submittedName>
</protein>
<dbReference type="Pfam" id="PF21205">
    <property type="entry name" value="Rep3_C"/>
    <property type="match status" value="1"/>
</dbReference>
<comment type="caution">
    <text evidence="3">The sequence shown here is derived from an EMBL/GenBank/DDBJ whole genome shotgun (WGS) entry which is preliminary data.</text>
</comment>
<reference evidence="4" key="1">
    <citation type="journal article" date="2019" name="Int. J. Syst. Evol. Microbiol.">
        <title>The Global Catalogue of Microorganisms (GCM) 10K type strain sequencing project: providing services to taxonomists for standard genome sequencing and annotation.</title>
        <authorList>
            <consortium name="The Broad Institute Genomics Platform"/>
            <consortium name="The Broad Institute Genome Sequencing Center for Infectious Disease"/>
            <person name="Wu L."/>
            <person name="Ma J."/>
        </authorList>
    </citation>
    <scope>NUCLEOTIDE SEQUENCE [LARGE SCALE GENOMIC DNA]</scope>
    <source>
        <strain evidence="4">CCUG 54527</strain>
    </source>
</reference>
<name>A0ABW1LBJ1_9BACL</name>
<dbReference type="InterPro" id="IPR036388">
    <property type="entry name" value="WH-like_DNA-bd_sf"/>
</dbReference>
<organism evidence="3 4">
    <name type="scientific">Paenisporosarcina macmurdoensis</name>
    <dbReference type="NCBI Taxonomy" id="212659"/>
    <lineage>
        <taxon>Bacteria</taxon>
        <taxon>Bacillati</taxon>
        <taxon>Bacillota</taxon>
        <taxon>Bacilli</taxon>
        <taxon>Bacillales</taxon>
        <taxon>Caryophanaceae</taxon>
        <taxon>Paenisporosarcina</taxon>
    </lineage>
</organism>
<dbReference type="InterPro" id="IPR000525">
    <property type="entry name" value="Initiator_Rep_WH1"/>
</dbReference>
<dbReference type="RefSeq" id="WP_377734774.1">
    <property type="nucleotide sequence ID" value="NZ_JBHSRI010000021.1"/>
</dbReference>
<keyword evidence="4" id="KW-1185">Reference proteome</keyword>
<gene>
    <name evidence="3" type="ORF">ACFPYN_13085</name>
</gene>
<evidence type="ECO:0000259" key="2">
    <source>
        <dbReference type="Pfam" id="PF01051"/>
    </source>
</evidence>